<feature type="repeat" description="ANK" evidence="3">
    <location>
        <begin position="659"/>
        <end position="693"/>
    </location>
</feature>
<sequence length="721" mass="79807">MNVSNKYFDVIIKNNTFYIVEHSSKQKKHHSAISTLNKIEKIIKNNLNYSDDHQDNYSSLSKIKLWKILKAKSTEIHHGYTQKQSKLNWFVRKIFSRGKKVNAIHERIKNFIPPPPVFPLPNELIQGITDHLSLSDLSAFARLNHNGNEHATASMDRLARKFGYEGPYSEGSKYLKDLFKEINQVWRIKKLLPPECIVYKKAKNGGDSIDPIKTLQNLKTLQSKYILPIFANKFFYTSAFQKFRKIFNVNGNWPLSEPSDSLKKIGNKALVLAVKHGEKEIVKLLLRYGIDLAINATDKYGNTALSTAIFFDNKLEFIQFLIDEGADVNIANAAGITPLILSNSSEMTHLLLEAGATATIDNESKEGTALHIAASEGSLEIVKSLVEHGATVNARRQDGCTALYIAVVRGHKEIVAYLISKQADVNTVNIRGNTPLIHSKSPEITLLLLESGAIATIDLLSLQPEVGNALHRATREGELEIVKLLIQRGANINIENLQDLTALDLAVINKNTEIVKFLISQNADVNRVNTRGVTPLIYSNSLEITRLLLEAGATATINHVSDRGSALHRAAPMGDLKMIKFLIQHGANIHIESLQGLTALDLAVMYGITNVVKFLIRKNVDVNRVNAQGDTPLTLSFSSEITRLLLKAGASSTINHQSNTGTALHRAVSSSIPKIKIIKLLAKYGADMNAKDSHGNTALDLAKQHNYKKIERLLSSLGATV</sequence>
<evidence type="ECO:0000256" key="3">
    <source>
        <dbReference type="PROSITE-ProRule" id="PRU00023"/>
    </source>
</evidence>
<evidence type="ECO:0000313" key="4">
    <source>
        <dbReference type="EMBL" id="KIA78772.1"/>
    </source>
</evidence>
<feature type="repeat" description="ANK" evidence="3">
    <location>
        <begin position="265"/>
        <end position="297"/>
    </location>
</feature>
<comment type="caution">
    <text evidence="4">The sequence shown here is derived from an EMBL/GenBank/DDBJ whole genome shotgun (WGS) entry which is preliminary data.</text>
</comment>
<feature type="repeat" description="ANK" evidence="3">
    <location>
        <begin position="398"/>
        <end position="430"/>
    </location>
</feature>
<feature type="repeat" description="ANK" evidence="3">
    <location>
        <begin position="595"/>
        <end position="627"/>
    </location>
</feature>
<feature type="repeat" description="ANK" evidence="3">
    <location>
        <begin position="465"/>
        <end position="497"/>
    </location>
</feature>
<evidence type="ECO:0000256" key="2">
    <source>
        <dbReference type="ARBA" id="ARBA00023043"/>
    </source>
</evidence>
<dbReference type="PANTHER" id="PTHR24126:SF14">
    <property type="entry name" value="ANK_REP_REGION DOMAIN-CONTAINING PROTEIN"/>
    <property type="match status" value="1"/>
</dbReference>
<organism evidence="4 5">
    <name type="scientific">Parachlamydia acanthamoebae</name>
    <dbReference type="NCBI Taxonomy" id="83552"/>
    <lineage>
        <taxon>Bacteria</taxon>
        <taxon>Pseudomonadati</taxon>
        <taxon>Chlamydiota</taxon>
        <taxon>Chlamydiia</taxon>
        <taxon>Parachlamydiales</taxon>
        <taxon>Parachlamydiaceae</taxon>
        <taxon>Parachlamydia</taxon>
    </lineage>
</organism>
<feature type="repeat" description="ANK" evidence="3">
    <location>
        <begin position="562"/>
        <end position="594"/>
    </location>
</feature>
<gene>
    <name evidence="4" type="ORF">DB43_DI00030</name>
</gene>
<accession>A0A0C1ECD6</accession>
<dbReference type="InterPro" id="IPR002110">
    <property type="entry name" value="Ankyrin_rpt"/>
</dbReference>
<dbReference type="AlphaFoldDB" id="A0A0C1ECD6"/>
<dbReference type="Proteomes" id="UP000031307">
    <property type="component" value="Unassembled WGS sequence"/>
</dbReference>
<feature type="repeat" description="ANK" evidence="3">
    <location>
        <begin position="300"/>
        <end position="333"/>
    </location>
</feature>
<evidence type="ECO:0000313" key="5">
    <source>
        <dbReference type="Proteomes" id="UP000031307"/>
    </source>
</evidence>
<dbReference type="PROSITE" id="PS50088">
    <property type="entry name" value="ANK_REPEAT"/>
    <property type="match status" value="9"/>
</dbReference>
<dbReference type="SUPFAM" id="SSF48403">
    <property type="entry name" value="Ankyrin repeat"/>
    <property type="match status" value="2"/>
</dbReference>
<dbReference type="Gene3D" id="1.25.40.20">
    <property type="entry name" value="Ankyrin repeat-containing domain"/>
    <property type="match status" value="5"/>
</dbReference>
<reference evidence="4 5" key="1">
    <citation type="journal article" date="2014" name="Mol. Biol. Evol.">
        <title>Massive expansion of Ubiquitination-related gene families within the Chlamydiae.</title>
        <authorList>
            <person name="Domman D."/>
            <person name="Collingro A."/>
            <person name="Lagkouvardos I."/>
            <person name="Gehre L."/>
            <person name="Weinmaier T."/>
            <person name="Rattei T."/>
            <person name="Subtil A."/>
            <person name="Horn M."/>
        </authorList>
    </citation>
    <scope>NUCLEOTIDE SEQUENCE [LARGE SCALE GENOMIC DNA]</scope>
    <source>
        <strain evidence="4 5">OEW1</strain>
    </source>
</reference>
<keyword evidence="1" id="KW-0677">Repeat</keyword>
<dbReference type="PRINTS" id="PR01415">
    <property type="entry name" value="ANKYRIN"/>
</dbReference>
<proteinExistence type="predicted"/>
<protein>
    <submittedName>
        <fullName evidence="4">Uncharacterized protein</fullName>
    </submittedName>
</protein>
<dbReference type="InterPro" id="IPR036770">
    <property type="entry name" value="Ankyrin_rpt-contain_sf"/>
</dbReference>
<dbReference type="EMBL" id="JSAM01000003">
    <property type="protein sequence ID" value="KIA78772.1"/>
    <property type="molecule type" value="Genomic_DNA"/>
</dbReference>
<evidence type="ECO:0000256" key="1">
    <source>
        <dbReference type="ARBA" id="ARBA00022737"/>
    </source>
</evidence>
<feature type="repeat" description="ANK" evidence="3">
    <location>
        <begin position="365"/>
        <end position="397"/>
    </location>
</feature>
<dbReference type="PANTHER" id="PTHR24126">
    <property type="entry name" value="ANKYRIN REPEAT, PH AND SEC7 DOMAIN CONTAINING PROTEIN SECG-RELATED"/>
    <property type="match status" value="1"/>
</dbReference>
<dbReference type="SMART" id="SM00248">
    <property type="entry name" value="ANK"/>
    <property type="match status" value="13"/>
</dbReference>
<feature type="repeat" description="ANK" evidence="3">
    <location>
        <begin position="498"/>
        <end position="530"/>
    </location>
</feature>
<keyword evidence="2 3" id="KW-0040">ANK repeat</keyword>
<name>A0A0C1ECD6_9BACT</name>
<dbReference type="PATRIC" id="fig|83552.4.peg.10"/>
<dbReference type="Pfam" id="PF00023">
    <property type="entry name" value="Ank"/>
    <property type="match status" value="1"/>
</dbReference>
<dbReference type="RefSeq" id="WP_039376346.1">
    <property type="nucleotide sequence ID" value="NZ_JSAM01000003.1"/>
</dbReference>
<dbReference type="PROSITE" id="PS50297">
    <property type="entry name" value="ANK_REP_REGION"/>
    <property type="match status" value="9"/>
</dbReference>
<dbReference type="Pfam" id="PF12796">
    <property type="entry name" value="Ank_2"/>
    <property type="match status" value="4"/>
</dbReference>